<sequence length="65" mass="7745">MSDSTFKKRLQKATHFYQRSDKGQRQGIDKSSHEKRDTEAFERRLREAKAKVGEIQENIDHIARR</sequence>
<reference evidence="3" key="1">
    <citation type="journal article" date="2019" name="Int. J. Syst. Evol. Microbiol.">
        <title>The Global Catalogue of Microorganisms (GCM) 10K type strain sequencing project: providing services to taxonomists for standard genome sequencing and annotation.</title>
        <authorList>
            <consortium name="The Broad Institute Genomics Platform"/>
            <consortium name="The Broad Institute Genome Sequencing Center for Infectious Disease"/>
            <person name="Wu L."/>
            <person name="Ma J."/>
        </authorList>
    </citation>
    <scope>NUCLEOTIDE SEQUENCE [LARGE SCALE GENOMIC DNA]</scope>
    <source>
        <strain evidence="3">CCUG 55590</strain>
    </source>
</reference>
<name>A0ABW2PQ51_9BACL</name>
<comment type="caution">
    <text evidence="2">The sequence shown here is derived from an EMBL/GenBank/DDBJ whole genome shotgun (WGS) entry which is preliminary data.</text>
</comment>
<evidence type="ECO:0000313" key="3">
    <source>
        <dbReference type="Proteomes" id="UP001596439"/>
    </source>
</evidence>
<protein>
    <submittedName>
        <fullName evidence="2">Uncharacterized protein</fullName>
    </submittedName>
</protein>
<dbReference type="Proteomes" id="UP001596439">
    <property type="component" value="Unassembled WGS sequence"/>
</dbReference>
<feature type="compositionally biased region" description="Basic and acidic residues" evidence="1">
    <location>
        <begin position="18"/>
        <end position="40"/>
    </location>
</feature>
<keyword evidence="3" id="KW-1185">Reference proteome</keyword>
<accession>A0ABW2PQ51</accession>
<dbReference type="EMBL" id="JBHTCE010000001">
    <property type="protein sequence ID" value="MFC7389693.1"/>
    <property type="molecule type" value="Genomic_DNA"/>
</dbReference>
<organism evidence="2 3">
    <name type="scientific">Exiguobacterium aestuarii</name>
    <dbReference type="NCBI Taxonomy" id="273527"/>
    <lineage>
        <taxon>Bacteria</taxon>
        <taxon>Bacillati</taxon>
        <taxon>Bacillota</taxon>
        <taxon>Bacilli</taxon>
        <taxon>Bacillales</taxon>
        <taxon>Bacillales Family XII. Incertae Sedis</taxon>
        <taxon>Exiguobacterium</taxon>
    </lineage>
</organism>
<evidence type="ECO:0000313" key="2">
    <source>
        <dbReference type="EMBL" id="MFC7389693.1"/>
    </source>
</evidence>
<dbReference type="RefSeq" id="WP_214787808.1">
    <property type="nucleotide sequence ID" value="NZ_JANIEL010000013.1"/>
</dbReference>
<proteinExistence type="predicted"/>
<evidence type="ECO:0000256" key="1">
    <source>
        <dbReference type="SAM" id="MobiDB-lite"/>
    </source>
</evidence>
<gene>
    <name evidence="2" type="ORF">ACFQO8_06005</name>
</gene>
<feature type="region of interest" description="Disordered" evidence="1">
    <location>
        <begin position="1"/>
        <end position="40"/>
    </location>
</feature>